<proteinExistence type="predicted"/>
<comment type="caution">
    <text evidence="2">The sequence shown here is derived from an EMBL/GenBank/DDBJ whole genome shotgun (WGS) entry which is preliminary data.</text>
</comment>
<evidence type="ECO:0000313" key="3">
    <source>
        <dbReference type="Proteomes" id="UP000054564"/>
    </source>
</evidence>
<sequence length="266" mass="30190">MATSSNEEDPTASFSQHAQHPNAGLYGPHFPLRQVHVDLWFKLYRRFGSEAFIHTYRSPKDCFVTLDPTSITFELFKELVIQRVGEAHNHLDQVVRSDLASVTPKMRWSVGITINEAALFRNPAVMPTEHDEMFKQWIWGIKITQQGRPNLSLVHDLSDAPHEEHMKTPSRSCLPTCDSILAPRPADLTEDKSPEGNPEPSPASITIDSKGPCLPKAPEPLSYFFRYCHVCDHVVQHCLLNVLVEQHIDRYELFALPIVIKALDHP</sequence>
<gene>
    <name evidence="2" type="ORF">PSTG_16594</name>
</gene>
<dbReference type="AlphaFoldDB" id="A0A0L0UT85"/>
<reference evidence="3" key="1">
    <citation type="submission" date="2014-03" db="EMBL/GenBank/DDBJ databases">
        <title>The Genome Sequence of Puccinia striiformis f. sp. tritici PST-78.</title>
        <authorList>
            <consortium name="The Broad Institute Genome Sequencing Platform"/>
            <person name="Cuomo C."/>
            <person name="Hulbert S."/>
            <person name="Chen X."/>
            <person name="Walker B."/>
            <person name="Young S.K."/>
            <person name="Zeng Q."/>
            <person name="Gargeya S."/>
            <person name="Fitzgerald M."/>
            <person name="Haas B."/>
            <person name="Abouelleil A."/>
            <person name="Alvarado L."/>
            <person name="Arachchi H.M."/>
            <person name="Berlin A.M."/>
            <person name="Chapman S.B."/>
            <person name="Goldberg J."/>
            <person name="Griggs A."/>
            <person name="Gujja S."/>
            <person name="Hansen M."/>
            <person name="Howarth C."/>
            <person name="Imamovic A."/>
            <person name="Larimer J."/>
            <person name="McCowan C."/>
            <person name="Montmayeur A."/>
            <person name="Murphy C."/>
            <person name="Neiman D."/>
            <person name="Pearson M."/>
            <person name="Priest M."/>
            <person name="Roberts A."/>
            <person name="Saif S."/>
            <person name="Shea T."/>
            <person name="Sisk P."/>
            <person name="Sykes S."/>
            <person name="Wortman J."/>
            <person name="Nusbaum C."/>
            <person name="Birren B."/>
        </authorList>
    </citation>
    <scope>NUCLEOTIDE SEQUENCE [LARGE SCALE GENOMIC DNA]</scope>
    <source>
        <strain evidence="3">race PST-78</strain>
    </source>
</reference>
<accession>A0A0L0UT85</accession>
<protein>
    <submittedName>
        <fullName evidence="2">Uncharacterized protein</fullName>
    </submittedName>
</protein>
<organism evidence="2 3">
    <name type="scientific">Puccinia striiformis f. sp. tritici PST-78</name>
    <dbReference type="NCBI Taxonomy" id="1165861"/>
    <lineage>
        <taxon>Eukaryota</taxon>
        <taxon>Fungi</taxon>
        <taxon>Dikarya</taxon>
        <taxon>Basidiomycota</taxon>
        <taxon>Pucciniomycotina</taxon>
        <taxon>Pucciniomycetes</taxon>
        <taxon>Pucciniales</taxon>
        <taxon>Pucciniaceae</taxon>
        <taxon>Puccinia</taxon>
    </lineage>
</organism>
<feature type="region of interest" description="Disordered" evidence="1">
    <location>
        <begin position="184"/>
        <end position="211"/>
    </location>
</feature>
<evidence type="ECO:0000256" key="1">
    <source>
        <dbReference type="SAM" id="MobiDB-lite"/>
    </source>
</evidence>
<dbReference type="OrthoDB" id="2495129at2759"/>
<evidence type="ECO:0000313" key="2">
    <source>
        <dbReference type="EMBL" id="KNE89949.1"/>
    </source>
</evidence>
<dbReference type="EMBL" id="AJIL01000286">
    <property type="protein sequence ID" value="KNE89949.1"/>
    <property type="molecule type" value="Genomic_DNA"/>
</dbReference>
<dbReference type="Proteomes" id="UP000054564">
    <property type="component" value="Unassembled WGS sequence"/>
</dbReference>
<name>A0A0L0UT85_9BASI</name>
<keyword evidence="3" id="KW-1185">Reference proteome</keyword>